<dbReference type="Proteomes" id="UP001324384">
    <property type="component" value="Chromosome"/>
</dbReference>
<keyword evidence="2" id="KW-1185">Reference proteome</keyword>
<proteinExistence type="predicted"/>
<dbReference type="PROSITE" id="PS51257">
    <property type="entry name" value="PROKAR_LIPOPROTEIN"/>
    <property type="match status" value="1"/>
</dbReference>
<organism evidence="1 2">
    <name type="scientific">Moraxella canis</name>
    <dbReference type="NCBI Taxonomy" id="90239"/>
    <lineage>
        <taxon>Bacteria</taxon>
        <taxon>Pseudomonadati</taxon>
        <taxon>Pseudomonadota</taxon>
        <taxon>Gammaproteobacteria</taxon>
        <taxon>Moraxellales</taxon>
        <taxon>Moraxellaceae</taxon>
        <taxon>Moraxella</taxon>
    </lineage>
</organism>
<evidence type="ECO:0000313" key="2">
    <source>
        <dbReference type="Proteomes" id="UP001324384"/>
    </source>
</evidence>
<evidence type="ECO:0008006" key="3">
    <source>
        <dbReference type="Google" id="ProtNLM"/>
    </source>
</evidence>
<dbReference type="Gene3D" id="3.40.50.1820">
    <property type="entry name" value="alpha/beta hydrolase"/>
    <property type="match status" value="1"/>
</dbReference>
<dbReference type="SUPFAM" id="SSF53474">
    <property type="entry name" value="alpha/beta-Hydrolases"/>
    <property type="match status" value="1"/>
</dbReference>
<gene>
    <name evidence="1" type="ORF">U0021_06605</name>
</gene>
<evidence type="ECO:0000313" key="1">
    <source>
        <dbReference type="EMBL" id="WQE03422.1"/>
    </source>
</evidence>
<dbReference type="RefSeq" id="WP_114800885.1">
    <property type="nucleotide sequence ID" value="NZ_CP139961.1"/>
</dbReference>
<dbReference type="EMBL" id="CP139961">
    <property type="protein sequence ID" value="WQE03422.1"/>
    <property type="molecule type" value="Genomic_DNA"/>
</dbReference>
<dbReference type="InterPro" id="IPR029058">
    <property type="entry name" value="AB_hydrolase_fold"/>
</dbReference>
<reference evidence="1 2" key="1">
    <citation type="submission" date="2023-12" db="EMBL/GenBank/DDBJ databases">
        <title>Genome sequencing and assembly of bacterial species from a model synthetic community.</title>
        <authorList>
            <person name="Hogle S.L."/>
        </authorList>
    </citation>
    <scope>NUCLEOTIDE SEQUENCE [LARGE SCALE GENOMIC DNA]</scope>
    <source>
        <strain evidence="1 2">HAMBI_2792</strain>
    </source>
</reference>
<name>A0ABZ0WVY5_9GAMM</name>
<accession>A0ABZ0WVY5</accession>
<sequence length="513" mass="55805">MKYLSKNVLTKTQQSLIALMIGAAVLTACSEPNRTAQQNSSEPSQAINTDSAKGYHVHEVTLGDMVVGEMTAPQRGLIVLPSTKADTKYPLVIISHLRAPNCSGGEFAYPCPEGQTELRFDQGMQYLAEHLADSGYAVIVPDYSVVFSGDMVTEPYDQAALWRETIQALMTHIQQSPQMSSLVDFEHVGLFAHSRSGNMLDAAHALFGEKLKGVLTYGPSPDTYDIAEISAAPVDVPYLSILGDLDKDVDQAVNQWIGHWISTPRQTPATVATVPGFGHNYINRALSSAKIDERIGCDVLDCPDANAHEQLVMQTAAQWFDATLKGAKTTLPIKAADALPTTLADHEVSWLAATPKAISTVNFDDFKPFQGSEVTLCRYEDPMNPFQPKDACPRPELGVITTMTYIAQFSQAAADTAVKGAQGLAVHLSPWGSQTKPTNVTITLHADDGQQLALPIAADHPAIKSRLTEFDNGVYQLSTVRLPLPTEWQNHTITHLTITTDGNKIEVRSVDFY</sequence>
<protein>
    <recommendedName>
        <fullName evidence="3">Alpha/beta hydrolase</fullName>
    </recommendedName>
</protein>